<keyword evidence="2" id="KW-0808">Transferase</keyword>
<evidence type="ECO:0000256" key="2">
    <source>
        <dbReference type="ARBA" id="ARBA00022679"/>
    </source>
</evidence>
<comment type="caution">
    <text evidence="5">The sequence shown here is derived from an EMBL/GenBank/DDBJ whole genome shotgun (WGS) entry which is preliminary data.</text>
</comment>
<evidence type="ECO:0000313" key="5">
    <source>
        <dbReference type="EMBL" id="MBM6997827.1"/>
    </source>
</evidence>
<dbReference type="EMBL" id="JADCNN020000023">
    <property type="protein sequence ID" value="MBM6997827.1"/>
    <property type="molecule type" value="Genomic_DNA"/>
</dbReference>
<evidence type="ECO:0000256" key="1">
    <source>
        <dbReference type="ARBA" id="ARBA00022603"/>
    </source>
</evidence>
<dbReference type="Proteomes" id="UP001516620">
    <property type="component" value="Unassembled WGS sequence"/>
</dbReference>
<dbReference type="GO" id="GO:0032259">
    <property type="term" value="P:methylation"/>
    <property type="evidence" value="ECO:0007669"/>
    <property type="project" value="UniProtKB-KW"/>
</dbReference>
<keyword evidence="1 5" id="KW-0489">Methyltransferase</keyword>
<dbReference type="Pfam" id="PF13649">
    <property type="entry name" value="Methyltransf_25"/>
    <property type="match status" value="1"/>
</dbReference>
<feature type="region of interest" description="Disordered" evidence="3">
    <location>
        <begin position="1"/>
        <end position="22"/>
    </location>
</feature>
<proteinExistence type="predicted"/>
<dbReference type="Gene3D" id="3.40.50.150">
    <property type="entry name" value="Vaccinia Virus protein VP39"/>
    <property type="match status" value="1"/>
</dbReference>
<evidence type="ECO:0000256" key="3">
    <source>
        <dbReference type="SAM" id="MobiDB-lite"/>
    </source>
</evidence>
<name>A0ABS2H8T0_9BACL</name>
<dbReference type="InterPro" id="IPR029063">
    <property type="entry name" value="SAM-dependent_MTases_sf"/>
</dbReference>
<evidence type="ECO:0000259" key="4">
    <source>
        <dbReference type="Pfam" id="PF13649"/>
    </source>
</evidence>
<sequence length="257" mass="28776">MNEPPNRSTSKPNSHDHRHATSRPGVELLTWLHPLPGERILDLGCGNGDLTAAIAAAGAIPTGIDASEEMIHRAKQRYPELDLQVGDARHYRSDRYYDAVFSHAALHWIQDAPAVTETIRLALRKGGRLAVEFAGKGNVAALTRAIEQVLKTHGYPWEGLNPWYHPSIGEYASLLERSGFRVTFARHLDLPTPLKGEEVVRKWLDSFADYFFTGIPSSERAPLYDAIVSLAKPALYKEGQWMLDTSRLRVMAIKERE</sequence>
<dbReference type="CDD" id="cd02440">
    <property type="entry name" value="AdoMet_MTases"/>
    <property type="match status" value="1"/>
</dbReference>
<dbReference type="PANTHER" id="PTHR43861:SF1">
    <property type="entry name" value="TRANS-ACONITATE 2-METHYLTRANSFERASE"/>
    <property type="match status" value="1"/>
</dbReference>
<dbReference type="GO" id="GO:0008168">
    <property type="term" value="F:methyltransferase activity"/>
    <property type="evidence" value="ECO:0007669"/>
    <property type="project" value="UniProtKB-KW"/>
</dbReference>
<accession>A0ABS2H8T0</accession>
<dbReference type="RefSeq" id="WP_193417111.1">
    <property type="nucleotide sequence ID" value="NZ_JADCNN020000023.1"/>
</dbReference>
<dbReference type="PANTHER" id="PTHR43861">
    <property type="entry name" value="TRANS-ACONITATE 2-METHYLTRANSFERASE-RELATED"/>
    <property type="match status" value="1"/>
</dbReference>
<protein>
    <submittedName>
        <fullName evidence="5">Methyltransferase domain-containing protein</fullName>
    </submittedName>
</protein>
<gene>
    <name evidence="5" type="ORF">IM700_019365</name>
</gene>
<keyword evidence="6" id="KW-1185">Reference proteome</keyword>
<dbReference type="SUPFAM" id="SSF53335">
    <property type="entry name" value="S-adenosyl-L-methionine-dependent methyltransferases"/>
    <property type="match status" value="1"/>
</dbReference>
<organism evidence="5 6">
    <name type="scientific">Paenibacillus rhizolycopersici</name>
    <dbReference type="NCBI Taxonomy" id="2780073"/>
    <lineage>
        <taxon>Bacteria</taxon>
        <taxon>Bacillati</taxon>
        <taxon>Bacillota</taxon>
        <taxon>Bacilli</taxon>
        <taxon>Bacillales</taxon>
        <taxon>Paenibacillaceae</taxon>
        <taxon>Paenibacillus</taxon>
    </lineage>
</organism>
<reference evidence="5 6" key="1">
    <citation type="submission" date="2021-01" db="EMBL/GenBank/DDBJ databases">
        <title>Paenibacillus sp.nov. isolated from the rhizosphere soil of tomato plant.</title>
        <authorList>
            <person name="Thin K.K."/>
            <person name="Zhang X."/>
            <person name="He S."/>
        </authorList>
    </citation>
    <scope>NUCLEOTIDE SEQUENCE [LARGE SCALE GENOMIC DNA]</scope>
    <source>
        <strain evidence="5 6">DXFW5</strain>
    </source>
</reference>
<evidence type="ECO:0000313" key="6">
    <source>
        <dbReference type="Proteomes" id="UP001516620"/>
    </source>
</evidence>
<feature type="domain" description="Methyltransferase" evidence="4">
    <location>
        <begin position="40"/>
        <end position="127"/>
    </location>
</feature>
<feature type="compositionally biased region" description="Polar residues" evidence="3">
    <location>
        <begin position="1"/>
        <end position="12"/>
    </location>
</feature>
<dbReference type="InterPro" id="IPR041698">
    <property type="entry name" value="Methyltransf_25"/>
</dbReference>